<name>A0ACB7P9G4_9PEZI</name>
<proteinExistence type="predicted"/>
<evidence type="ECO:0000313" key="1">
    <source>
        <dbReference type="EMBL" id="KAH6632637.1"/>
    </source>
</evidence>
<sequence>MLPGLLILLLLLLGCGAAFCSVGGCCVLLPAVCRATCPPDSTRLEISRSDVHSRDMFVAVALPGLGALLTCARRHGQGSDLEYLGGWAASYGP</sequence>
<keyword evidence="2" id="KW-1185">Reference proteome</keyword>
<gene>
    <name evidence="1" type="ORF">F5144DRAFT_257094</name>
</gene>
<dbReference type="EMBL" id="JAGIZQ010000004">
    <property type="protein sequence ID" value="KAH6632637.1"/>
    <property type="molecule type" value="Genomic_DNA"/>
</dbReference>
<comment type="caution">
    <text evidence="1">The sequence shown here is derived from an EMBL/GenBank/DDBJ whole genome shotgun (WGS) entry which is preliminary data.</text>
</comment>
<protein>
    <submittedName>
        <fullName evidence="1">Uncharacterized protein</fullName>
    </submittedName>
</protein>
<organism evidence="1 2">
    <name type="scientific">Chaetomium tenue</name>
    <dbReference type="NCBI Taxonomy" id="1854479"/>
    <lineage>
        <taxon>Eukaryota</taxon>
        <taxon>Fungi</taxon>
        <taxon>Dikarya</taxon>
        <taxon>Ascomycota</taxon>
        <taxon>Pezizomycotina</taxon>
        <taxon>Sordariomycetes</taxon>
        <taxon>Sordariomycetidae</taxon>
        <taxon>Sordariales</taxon>
        <taxon>Chaetomiaceae</taxon>
        <taxon>Chaetomium</taxon>
    </lineage>
</organism>
<dbReference type="Proteomes" id="UP000724584">
    <property type="component" value="Unassembled WGS sequence"/>
</dbReference>
<evidence type="ECO:0000313" key="2">
    <source>
        <dbReference type="Proteomes" id="UP000724584"/>
    </source>
</evidence>
<accession>A0ACB7P9G4</accession>
<reference evidence="1 2" key="1">
    <citation type="journal article" date="2021" name="Nat. Commun.">
        <title>Genetic determinants of endophytism in the Arabidopsis root mycobiome.</title>
        <authorList>
            <person name="Mesny F."/>
            <person name="Miyauchi S."/>
            <person name="Thiergart T."/>
            <person name="Pickel B."/>
            <person name="Atanasova L."/>
            <person name="Karlsson M."/>
            <person name="Huettel B."/>
            <person name="Barry K.W."/>
            <person name="Haridas S."/>
            <person name="Chen C."/>
            <person name="Bauer D."/>
            <person name="Andreopoulos W."/>
            <person name="Pangilinan J."/>
            <person name="LaButti K."/>
            <person name="Riley R."/>
            <person name="Lipzen A."/>
            <person name="Clum A."/>
            <person name="Drula E."/>
            <person name="Henrissat B."/>
            <person name="Kohler A."/>
            <person name="Grigoriev I.V."/>
            <person name="Martin F.M."/>
            <person name="Hacquard S."/>
        </authorList>
    </citation>
    <scope>NUCLEOTIDE SEQUENCE [LARGE SCALE GENOMIC DNA]</scope>
    <source>
        <strain evidence="1 2">MPI-SDFR-AT-0079</strain>
    </source>
</reference>